<evidence type="ECO:0000256" key="6">
    <source>
        <dbReference type="ARBA" id="ARBA00023014"/>
    </source>
</evidence>
<gene>
    <name evidence="8" type="ordered locus">Mvol_0696</name>
</gene>
<evidence type="ECO:0000313" key="8">
    <source>
        <dbReference type="EMBL" id="ADI36355.1"/>
    </source>
</evidence>
<dbReference type="InterPro" id="IPR023885">
    <property type="entry name" value="4Fe4S-binding_SPASM_dom"/>
</dbReference>
<protein>
    <submittedName>
        <fullName evidence="8">Radical SAM domain protein</fullName>
    </submittedName>
</protein>
<name>D7DT95_METV3</name>
<dbReference type="Gene3D" id="3.20.20.70">
    <property type="entry name" value="Aldolase class I"/>
    <property type="match status" value="1"/>
</dbReference>
<dbReference type="SUPFAM" id="SSF102114">
    <property type="entry name" value="Radical SAM enzymes"/>
    <property type="match status" value="1"/>
</dbReference>
<dbReference type="EMBL" id="CP002057">
    <property type="protein sequence ID" value="ADI36355.1"/>
    <property type="molecule type" value="Genomic_DNA"/>
</dbReference>
<keyword evidence="4" id="KW-0479">Metal-binding</keyword>
<dbReference type="eggNOG" id="arCOG00945">
    <property type="taxonomic scope" value="Archaea"/>
</dbReference>
<dbReference type="AlphaFoldDB" id="D7DT95"/>
<dbReference type="InterPro" id="IPR031019">
    <property type="entry name" value="rSAM_vs_C_rich"/>
</dbReference>
<evidence type="ECO:0000256" key="1">
    <source>
        <dbReference type="ARBA" id="ARBA00001966"/>
    </source>
</evidence>
<dbReference type="KEGG" id="mvo:Mvol_0696"/>
<feature type="domain" description="Radical SAM core" evidence="7">
    <location>
        <begin position="98"/>
        <end position="267"/>
    </location>
</feature>
<reference evidence="8 9" key="1">
    <citation type="submission" date="2010-05" db="EMBL/GenBank/DDBJ databases">
        <title>Complete sequence of Methanococcus voltae A3.</title>
        <authorList>
            <consortium name="US DOE Joint Genome Institute"/>
            <person name="Lucas S."/>
            <person name="Copeland A."/>
            <person name="Lapidus A."/>
            <person name="Cheng J.-F."/>
            <person name="Bruce D."/>
            <person name="Goodwin L."/>
            <person name="Pitluck S."/>
            <person name="Lowry S."/>
            <person name="Clum A."/>
            <person name="Land M."/>
            <person name="Hauser L."/>
            <person name="Kyrpides N."/>
            <person name="Mikhailova N."/>
            <person name="Whitman W.B."/>
            <person name="Woyke T."/>
        </authorList>
    </citation>
    <scope>NUCLEOTIDE SEQUENCE [LARGE SCALE GENOMIC DNA]</scope>
    <source>
        <strain evidence="9">ATCC BAA-1334 / A3</strain>
    </source>
</reference>
<comment type="cofactor">
    <cofactor evidence="1">
        <name>[4Fe-4S] cluster</name>
        <dbReference type="ChEBI" id="CHEBI:49883"/>
    </cofactor>
</comment>
<dbReference type="NCBIfam" id="TIGR04085">
    <property type="entry name" value="rSAM_more_4Fe4S"/>
    <property type="match status" value="1"/>
</dbReference>
<evidence type="ECO:0000256" key="2">
    <source>
        <dbReference type="ARBA" id="ARBA00022485"/>
    </source>
</evidence>
<dbReference type="InterPro" id="IPR007197">
    <property type="entry name" value="rSAM"/>
</dbReference>
<dbReference type="PANTHER" id="PTHR43787:SF3">
    <property type="entry name" value="ARYLSULFATASE REGULATORY PROTEIN"/>
    <property type="match status" value="1"/>
</dbReference>
<accession>D7DT95</accession>
<keyword evidence="3" id="KW-0949">S-adenosyl-L-methionine</keyword>
<keyword evidence="9" id="KW-1185">Reference proteome</keyword>
<dbReference type="InterPro" id="IPR013785">
    <property type="entry name" value="Aldolase_TIM"/>
</dbReference>
<dbReference type="Proteomes" id="UP000007722">
    <property type="component" value="Chromosome"/>
</dbReference>
<dbReference type="SFLD" id="SFLDG01067">
    <property type="entry name" value="SPASM/twitch_domain_containing"/>
    <property type="match status" value="1"/>
</dbReference>
<dbReference type="InterPro" id="IPR058240">
    <property type="entry name" value="rSAM_sf"/>
</dbReference>
<dbReference type="CDD" id="cd01335">
    <property type="entry name" value="Radical_SAM"/>
    <property type="match status" value="1"/>
</dbReference>
<dbReference type="GO" id="GO:0003824">
    <property type="term" value="F:catalytic activity"/>
    <property type="evidence" value="ECO:0007669"/>
    <property type="project" value="InterPro"/>
</dbReference>
<dbReference type="NCBIfam" id="TIGR04463">
    <property type="entry name" value="rSAM_vs_C_rich"/>
    <property type="match status" value="1"/>
</dbReference>
<keyword evidence="2" id="KW-0004">4Fe-4S</keyword>
<organism evidence="8 9">
    <name type="scientific">Methanococcus voltae (strain ATCC BAA-1334 / A3)</name>
    <dbReference type="NCBI Taxonomy" id="456320"/>
    <lineage>
        <taxon>Archaea</taxon>
        <taxon>Methanobacteriati</taxon>
        <taxon>Methanobacteriota</taxon>
        <taxon>Methanomada group</taxon>
        <taxon>Methanococci</taxon>
        <taxon>Methanococcales</taxon>
        <taxon>Methanococcaceae</taxon>
        <taxon>Methanococcus</taxon>
    </lineage>
</organism>
<evidence type="ECO:0000256" key="5">
    <source>
        <dbReference type="ARBA" id="ARBA00023004"/>
    </source>
</evidence>
<dbReference type="STRING" id="456320.Mvol_0696"/>
<sequence>MDSKYKYSKYNIINEVNEGKVVYNTLSGICSLLEEEDLKIFDNIETKKLDNMTPIEIDILDNLLLNNFIVPKDIDETVVFEEKYNSMRNNQENLIMTVVPTLNCNFECNYCFQGKLKDNKVMSEEVQDGIFQLIQNYSNNLRNVSLTWFGGEPTIAMNVVRRLSDKIIPYCDKNGINYTSMIVSNGYTCTPELMGELYARRVKTVQITLDGAKEVHDSIRYLKGSKKGSFDKIISNIRSYTDIYPIFTTIRVNVDQNNYKSIYRLIDQLADSGLSNKNVSIYFAPIISSNSLCHHISNQTLELSDFAGIESELRRYAHSKGLCGTSLPMQYMGLCGATRPKGFVVTPVGNIHKCWETVSYLDKSVGNVLSTPPLNENVKLWDEWSPFNYEECRNCIILPNCVGFCPYKFLYHSEFMGNSGNLPCPSLKYNINEKIMDHVKLKGLIKNEDL</sequence>
<evidence type="ECO:0000259" key="7">
    <source>
        <dbReference type="Pfam" id="PF04055"/>
    </source>
</evidence>
<proteinExistence type="predicted"/>
<keyword evidence="6" id="KW-0411">Iron-sulfur</keyword>
<dbReference type="HOGENOM" id="CLU_009273_3_1_2"/>
<dbReference type="PANTHER" id="PTHR43787">
    <property type="entry name" value="FEMO COFACTOR BIOSYNTHESIS PROTEIN NIFB-RELATED"/>
    <property type="match status" value="1"/>
</dbReference>
<dbReference type="UniPathway" id="UPA00782"/>
<dbReference type="OrthoDB" id="5620at2157"/>
<keyword evidence="5" id="KW-0408">Iron</keyword>
<evidence type="ECO:0000313" key="9">
    <source>
        <dbReference type="Proteomes" id="UP000007722"/>
    </source>
</evidence>
<dbReference type="GO" id="GO:0051539">
    <property type="term" value="F:4 iron, 4 sulfur cluster binding"/>
    <property type="evidence" value="ECO:0007669"/>
    <property type="project" value="UniProtKB-KW"/>
</dbReference>
<dbReference type="InParanoid" id="D7DT95"/>
<evidence type="ECO:0000256" key="3">
    <source>
        <dbReference type="ARBA" id="ARBA00022691"/>
    </source>
</evidence>
<dbReference type="GO" id="GO:0046872">
    <property type="term" value="F:metal ion binding"/>
    <property type="evidence" value="ECO:0007669"/>
    <property type="project" value="UniProtKB-KW"/>
</dbReference>
<dbReference type="SFLD" id="SFLDS00029">
    <property type="entry name" value="Radical_SAM"/>
    <property type="match status" value="1"/>
</dbReference>
<dbReference type="Pfam" id="PF04055">
    <property type="entry name" value="Radical_SAM"/>
    <property type="match status" value="1"/>
</dbReference>
<evidence type="ECO:0000256" key="4">
    <source>
        <dbReference type="ARBA" id="ARBA00022723"/>
    </source>
</evidence>